<dbReference type="EMBL" id="AXCM01007755">
    <property type="status" value="NOT_ANNOTATED_CDS"/>
    <property type="molecule type" value="Genomic_DNA"/>
</dbReference>
<dbReference type="EMBL" id="AXCM01007754">
    <property type="status" value="NOT_ANNOTATED_CDS"/>
    <property type="molecule type" value="Genomic_DNA"/>
</dbReference>
<protein>
    <submittedName>
        <fullName evidence="1">Uncharacterized protein</fullName>
    </submittedName>
</protein>
<sequence length="284" mass="31873">MDAWEPADDDDAADDASEDVSKVAIVYLPTAHTRSGFRWLPDPLASFGESEFSPASNRLQWWKICEHVKMRENGRKLEHCSLIALFRAHLGSLSRIHSGGGTHNTTQIPHLILGKVQSTTTVAGAHVSTRFRTDGTQLTRILWQKANMLGQLLDALLLFDDLHCGLLKRFTDMMGLVKSKPNGYTGLFEYIDQRCAVRRPQTDGEDRERSERNHTIGTQQCNIVVEFPIIVLRVKYSENCCVSTPPPVLASTLKPALSSRVSTWMEFSLQYPFSGNRITCRPSN</sequence>
<evidence type="ECO:0000313" key="1">
    <source>
        <dbReference type="EnsemblMetazoa" id="ACUA022521-PA"/>
    </source>
</evidence>
<proteinExistence type="predicted"/>
<keyword evidence="2" id="KW-1185">Reference proteome</keyword>
<dbReference type="VEuPathDB" id="VectorBase:ACUA022521"/>
<evidence type="ECO:0000313" key="2">
    <source>
        <dbReference type="Proteomes" id="UP000075883"/>
    </source>
</evidence>
<dbReference type="EnsemblMetazoa" id="ACUA022521-RA">
    <property type="protein sequence ID" value="ACUA022521-PA"/>
    <property type="gene ID" value="ACUA022521"/>
</dbReference>
<dbReference type="Proteomes" id="UP000075883">
    <property type="component" value="Unassembled WGS sequence"/>
</dbReference>
<dbReference type="AlphaFoldDB" id="A0A182MNI0"/>
<accession>A0A182MNI0</accession>
<organism evidence="1 2">
    <name type="scientific">Anopheles culicifacies</name>
    <dbReference type="NCBI Taxonomy" id="139723"/>
    <lineage>
        <taxon>Eukaryota</taxon>
        <taxon>Metazoa</taxon>
        <taxon>Ecdysozoa</taxon>
        <taxon>Arthropoda</taxon>
        <taxon>Hexapoda</taxon>
        <taxon>Insecta</taxon>
        <taxon>Pterygota</taxon>
        <taxon>Neoptera</taxon>
        <taxon>Endopterygota</taxon>
        <taxon>Diptera</taxon>
        <taxon>Nematocera</taxon>
        <taxon>Culicoidea</taxon>
        <taxon>Culicidae</taxon>
        <taxon>Anophelinae</taxon>
        <taxon>Anopheles</taxon>
        <taxon>culicifacies species complex</taxon>
    </lineage>
</organism>
<reference evidence="1" key="2">
    <citation type="submission" date="2020-05" db="UniProtKB">
        <authorList>
            <consortium name="EnsemblMetazoa"/>
        </authorList>
    </citation>
    <scope>IDENTIFICATION</scope>
    <source>
        <strain evidence="1">A-37</strain>
    </source>
</reference>
<name>A0A182MNI0_9DIPT</name>
<reference evidence="2" key="1">
    <citation type="submission" date="2013-09" db="EMBL/GenBank/DDBJ databases">
        <title>The Genome Sequence of Anopheles culicifacies species A.</title>
        <authorList>
            <consortium name="The Broad Institute Genomics Platform"/>
            <person name="Neafsey D.E."/>
            <person name="Besansky N."/>
            <person name="Howell P."/>
            <person name="Walton C."/>
            <person name="Young S.K."/>
            <person name="Zeng Q."/>
            <person name="Gargeya S."/>
            <person name="Fitzgerald M."/>
            <person name="Haas B."/>
            <person name="Abouelleil A."/>
            <person name="Allen A.W."/>
            <person name="Alvarado L."/>
            <person name="Arachchi H.M."/>
            <person name="Berlin A.M."/>
            <person name="Chapman S.B."/>
            <person name="Gainer-Dewar J."/>
            <person name="Goldberg J."/>
            <person name="Griggs A."/>
            <person name="Gujja S."/>
            <person name="Hansen M."/>
            <person name="Howarth C."/>
            <person name="Imamovic A."/>
            <person name="Ireland A."/>
            <person name="Larimer J."/>
            <person name="McCowan C."/>
            <person name="Murphy C."/>
            <person name="Pearson M."/>
            <person name="Poon T.W."/>
            <person name="Priest M."/>
            <person name="Roberts A."/>
            <person name="Saif S."/>
            <person name="Shea T."/>
            <person name="Sisk P."/>
            <person name="Sykes S."/>
            <person name="Wortman J."/>
            <person name="Nusbaum C."/>
            <person name="Birren B."/>
        </authorList>
    </citation>
    <scope>NUCLEOTIDE SEQUENCE [LARGE SCALE GENOMIC DNA]</scope>
    <source>
        <strain evidence="2">A-37</strain>
    </source>
</reference>